<dbReference type="InterPro" id="IPR002577">
    <property type="entry name" value="HTH_HxlR"/>
</dbReference>
<evidence type="ECO:0000313" key="5">
    <source>
        <dbReference type="EMBL" id="MBO1227719.1"/>
    </source>
</evidence>
<proteinExistence type="predicted"/>
<dbReference type="GO" id="GO:0003677">
    <property type="term" value="F:DNA binding"/>
    <property type="evidence" value="ECO:0007669"/>
    <property type="project" value="UniProtKB-KW"/>
</dbReference>
<dbReference type="Pfam" id="PF01638">
    <property type="entry name" value="HxlR"/>
    <property type="match status" value="1"/>
</dbReference>
<dbReference type="InterPro" id="IPR036390">
    <property type="entry name" value="WH_DNA-bd_sf"/>
</dbReference>
<dbReference type="EMBL" id="JAFNLT010000009">
    <property type="protein sequence ID" value="MBO1227719.1"/>
    <property type="molecule type" value="Genomic_DNA"/>
</dbReference>
<dbReference type="OrthoDB" id="9791143at2"/>
<reference evidence="6" key="2">
    <citation type="submission" date="2018-03" db="EMBL/GenBank/DDBJ databases">
        <authorList>
            <person name="Keele B.F."/>
        </authorList>
    </citation>
    <scope>NUCLEOTIDE SEQUENCE</scope>
    <source>
        <strain evidence="6">SNUC 4337</strain>
    </source>
</reference>
<name>A0A291JHR3_9STAP</name>
<evidence type="ECO:0000256" key="3">
    <source>
        <dbReference type="ARBA" id="ARBA00023163"/>
    </source>
</evidence>
<dbReference type="KEGG" id="snl:BJD96_00625"/>
<dbReference type="PROSITE" id="PS51118">
    <property type="entry name" value="HTH_HXLR"/>
    <property type="match status" value="1"/>
</dbReference>
<accession>A0A291JHR3</accession>
<reference evidence="5 10" key="4">
    <citation type="submission" date="2021-03" db="EMBL/GenBank/DDBJ databases">
        <title>Staphylococci and Mammaliicocci in bats.</title>
        <authorList>
            <person name="Fountain K."/>
        </authorList>
    </citation>
    <scope>NUCLEOTIDE SEQUENCE [LARGE SCALE GENOMIC DNA]</scope>
    <source>
        <strain evidence="5 10">18_1_E_SW</strain>
    </source>
</reference>
<keyword evidence="10" id="KW-1185">Reference proteome</keyword>
<keyword evidence="1" id="KW-0805">Transcription regulation</keyword>
<feature type="domain" description="HTH hxlR-type" evidence="4">
    <location>
        <begin position="12"/>
        <end position="109"/>
    </location>
</feature>
<dbReference type="SUPFAM" id="SSF46785">
    <property type="entry name" value="Winged helix' DNA-binding domain"/>
    <property type="match status" value="1"/>
</dbReference>
<evidence type="ECO:0000313" key="7">
    <source>
        <dbReference type="EMBL" id="SUM53867.1"/>
    </source>
</evidence>
<dbReference type="Proteomes" id="UP000664081">
    <property type="component" value="Unassembled WGS sequence"/>
</dbReference>
<evidence type="ECO:0000256" key="1">
    <source>
        <dbReference type="ARBA" id="ARBA00023015"/>
    </source>
</evidence>
<evidence type="ECO:0000256" key="2">
    <source>
        <dbReference type="ARBA" id="ARBA00023125"/>
    </source>
</evidence>
<dbReference type="AlphaFoldDB" id="A0A291JHR3"/>
<dbReference type="Proteomes" id="UP000254412">
    <property type="component" value="Unassembled WGS sequence"/>
</dbReference>
<keyword evidence="2" id="KW-0238">DNA-binding</keyword>
<evidence type="ECO:0000259" key="4">
    <source>
        <dbReference type="PROSITE" id="PS51118"/>
    </source>
</evidence>
<dbReference type="PANTHER" id="PTHR33204:SF29">
    <property type="entry name" value="TRANSCRIPTIONAL REGULATOR"/>
    <property type="match status" value="1"/>
</dbReference>
<protein>
    <submittedName>
        <fullName evidence="5 6">Transcriptional regulator</fullName>
    </submittedName>
    <submittedName>
        <fullName evidence="7">Putative transcriptional regulator</fullName>
    </submittedName>
</protein>
<dbReference type="GeneID" id="66775569"/>
<dbReference type="EMBL" id="PZHR01000009">
    <property type="protein sequence ID" value="PTK60174.1"/>
    <property type="molecule type" value="Genomic_DNA"/>
</dbReference>
<gene>
    <name evidence="7" type="primary">hxlR_2</name>
    <name evidence="6" type="ORF">BUZ61_03165</name>
    <name evidence="5" type="ORF">J3T88_10450</name>
    <name evidence="7" type="ORF">NCTC13834_00150</name>
</gene>
<keyword evidence="3" id="KW-0804">Transcription</keyword>
<evidence type="ECO:0000313" key="8">
    <source>
        <dbReference type="Proteomes" id="UP000240400"/>
    </source>
</evidence>
<dbReference type="PANTHER" id="PTHR33204">
    <property type="entry name" value="TRANSCRIPTIONAL REGULATOR, MARR FAMILY"/>
    <property type="match status" value="1"/>
</dbReference>
<dbReference type="Proteomes" id="UP000240400">
    <property type="component" value="Unassembled WGS sequence"/>
</dbReference>
<reference evidence="7 9" key="3">
    <citation type="submission" date="2018-06" db="EMBL/GenBank/DDBJ databases">
        <authorList>
            <consortium name="Pathogen Informatics"/>
            <person name="Doyle S."/>
        </authorList>
    </citation>
    <scope>NUCLEOTIDE SEQUENCE [LARGE SCALE GENOMIC DNA]</scope>
    <source>
        <strain evidence="7 9">NCTC13834</strain>
    </source>
</reference>
<evidence type="ECO:0000313" key="6">
    <source>
        <dbReference type="EMBL" id="PTK60174.1"/>
    </source>
</evidence>
<organism evidence="6 8">
    <name type="scientific">Staphylococcus nepalensis</name>
    <dbReference type="NCBI Taxonomy" id="214473"/>
    <lineage>
        <taxon>Bacteria</taxon>
        <taxon>Bacillati</taxon>
        <taxon>Bacillota</taxon>
        <taxon>Bacilli</taxon>
        <taxon>Bacillales</taxon>
        <taxon>Staphylococcaceae</taxon>
        <taxon>Staphylococcus</taxon>
    </lineage>
</organism>
<evidence type="ECO:0000313" key="10">
    <source>
        <dbReference type="Proteomes" id="UP000664081"/>
    </source>
</evidence>
<dbReference type="EMBL" id="UHDS01000001">
    <property type="protein sequence ID" value="SUM53867.1"/>
    <property type="molecule type" value="Genomic_DNA"/>
</dbReference>
<evidence type="ECO:0000313" key="9">
    <source>
        <dbReference type="Proteomes" id="UP000254412"/>
    </source>
</evidence>
<sequence>MENTHHHSHLNDTYFDYTLSIINGKWKLTIIYYLSTYEVVRFNQLKRYLGKITYKTLSDSLKELEQDGLVNRKAFPQIPPKVEYSLTEKGKSLWPIIENMCSWGEQNKY</sequence>
<dbReference type="RefSeq" id="WP_096808105.1">
    <property type="nucleotide sequence ID" value="NZ_BMCF01000007.1"/>
</dbReference>
<dbReference type="InterPro" id="IPR036388">
    <property type="entry name" value="WH-like_DNA-bd_sf"/>
</dbReference>
<reference evidence="6 8" key="1">
    <citation type="journal article" date="2016" name="Front. Microbiol.">
        <title>Comprehensive Phylogenetic Analysis of Bovine Non-aureus Staphylococci Species Based on Whole-Genome Sequencing.</title>
        <authorList>
            <person name="Naushad S."/>
            <person name="Barkema H.W."/>
            <person name="Luby C."/>
            <person name="Condas L.A."/>
            <person name="Nobrega D.B."/>
            <person name="Carson D.A."/>
            <person name="De Buck J."/>
        </authorList>
    </citation>
    <scope>NUCLEOTIDE SEQUENCE [LARGE SCALE GENOMIC DNA]</scope>
    <source>
        <strain evidence="6 8">SNUC 4337</strain>
    </source>
</reference>
<dbReference type="Gene3D" id="1.10.10.10">
    <property type="entry name" value="Winged helix-like DNA-binding domain superfamily/Winged helix DNA-binding domain"/>
    <property type="match status" value="1"/>
</dbReference>